<evidence type="ECO:0000256" key="8">
    <source>
        <dbReference type="SAM" id="Phobius"/>
    </source>
</evidence>
<feature type="transmembrane region" description="Helical" evidence="8">
    <location>
        <begin position="148"/>
        <end position="166"/>
    </location>
</feature>
<proteinExistence type="inferred from homology"/>
<keyword evidence="4 8" id="KW-0812">Transmembrane</keyword>
<comment type="subcellular location">
    <subcellularLocation>
        <location evidence="1">Membrane</location>
        <topology evidence="1">Multi-pass membrane protein</topology>
    </subcellularLocation>
</comment>
<dbReference type="AlphaFoldDB" id="A0AAW0EZQ6"/>
<feature type="compositionally biased region" description="Basic and acidic residues" evidence="7">
    <location>
        <begin position="649"/>
        <end position="660"/>
    </location>
</feature>
<evidence type="ECO:0000256" key="4">
    <source>
        <dbReference type="ARBA" id="ARBA00022692"/>
    </source>
</evidence>
<dbReference type="Proteomes" id="UP001430356">
    <property type="component" value="Unassembled WGS sequence"/>
</dbReference>
<feature type="region of interest" description="Disordered" evidence="7">
    <location>
        <begin position="641"/>
        <end position="686"/>
    </location>
</feature>
<comment type="similarity">
    <text evidence="2">Belongs to the major facilitator superfamily. Folate-biopterin transporter (TC 2.A.71) family.</text>
</comment>
<dbReference type="GO" id="GO:0016020">
    <property type="term" value="C:membrane"/>
    <property type="evidence" value="ECO:0007669"/>
    <property type="project" value="UniProtKB-SubCell"/>
</dbReference>
<feature type="transmembrane region" description="Helical" evidence="8">
    <location>
        <begin position="610"/>
        <end position="630"/>
    </location>
</feature>
<dbReference type="Pfam" id="PF03092">
    <property type="entry name" value="BT1"/>
    <property type="match status" value="1"/>
</dbReference>
<feature type="compositionally biased region" description="Basic and acidic residues" evidence="7">
    <location>
        <begin position="668"/>
        <end position="680"/>
    </location>
</feature>
<reference evidence="9 10" key="1">
    <citation type="journal article" date="2021" name="MBio">
        <title>A New Model Trypanosomatid, Novymonas esmeraldas: Genomic Perception of Its 'Candidatus Pandoraea novymonadis' Endosymbiont.</title>
        <authorList>
            <person name="Zakharova A."/>
            <person name="Saura A."/>
            <person name="Butenko A."/>
            <person name="Podesvova L."/>
            <person name="Warmusova S."/>
            <person name="Kostygov A.Y."/>
            <person name="Nenarokova A."/>
            <person name="Lukes J."/>
            <person name="Opperdoes F.R."/>
            <person name="Yurchenko V."/>
        </authorList>
    </citation>
    <scope>NUCLEOTIDE SEQUENCE [LARGE SCALE GENOMIC DNA]</scope>
    <source>
        <strain evidence="9 10">E262AT.01</strain>
    </source>
</reference>
<name>A0AAW0EZQ6_9TRYP</name>
<feature type="transmembrane region" description="Helical" evidence="8">
    <location>
        <begin position="76"/>
        <end position="102"/>
    </location>
</feature>
<feature type="transmembrane region" description="Helical" evidence="8">
    <location>
        <begin position="427"/>
        <end position="445"/>
    </location>
</feature>
<dbReference type="PANTHER" id="PTHR31585:SF51">
    <property type="entry name" value="TRANSPORTER, PUTATIVE-RELATED"/>
    <property type="match status" value="1"/>
</dbReference>
<evidence type="ECO:0000313" key="9">
    <source>
        <dbReference type="EMBL" id="KAK7199380.1"/>
    </source>
</evidence>
<evidence type="ECO:0000256" key="2">
    <source>
        <dbReference type="ARBA" id="ARBA00007015"/>
    </source>
</evidence>
<evidence type="ECO:0000313" key="10">
    <source>
        <dbReference type="Proteomes" id="UP001430356"/>
    </source>
</evidence>
<dbReference type="InterPro" id="IPR036259">
    <property type="entry name" value="MFS_trans_sf"/>
</dbReference>
<sequence length="686" mass="75019">MGQPRGAEPSSDDVYEAAQLDTVKTTTAVAATRDPLDASMPEDFIHPDAERMFAACPWTQYVPLFSNSSKGVGPRCAISISTCFFLNKGIGGYLVTFSLYAMFRTRFGIDGTRYQRLSTLRLLGWSLKAFTACVSDTFALFGYTKRWYCAASCITGGAFALAFGLLPARESSANMGSGFLFLTCFCMASIDIMSDGHYSRILRKRPSVGPYLVSWIWSFVFVASLVAAVIQGPLADAGIPQVALYISAACQSLAVFFFIFNWYGERTNRVERHEDVMLEAAEKRKLLAQQQEVAQANEPTAAEGASADGPQIPPTGEVVDASSPLQKDLASGTMVERVDVAVEDEEEIDQSSYITSLCCGAVEVNHEVFLRNWRLYLYAMVMVAAVVVQCLVTVFGNSHQLGFACLAIAVVCCSMGFWACSLVAAKAIVFIFFDQVLYVQLPGVMDSFYMAPKSCLKDGPHFTFVFYSTIASIIANVGAVAGVVAFSYIFSKRSYWFTFIVTTMIKVTASVFDIIMVKRWNLAIGIPDHALYILGDSIVWQMSVDLGWMPVVLLFSRICPRGSESIIFALASGFGNSGQSVSTAVGSLFIELVWPIKTKGICDFSNVPMLLLVTHILLPLLIIPLSFLLLPRARICDQIDSQGRPVPPEVKEVPAVRAEELPGSTSSRDAEEPREDDAPRKRASAL</sequence>
<evidence type="ECO:0000256" key="1">
    <source>
        <dbReference type="ARBA" id="ARBA00004141"/>
    </source>
</evidence>
<keyword evidence="3" id="KW-0813">Transport</keyword>
<feature type="transmembrane region" description="Helical" evidence="8">
    <location>
        <begin position="375"/>
        <end position="395"/>
    </location>
</feature>
<dbReference type="PANTHER" id="PTHR31585">
    <property type="entry name" value="FOLATE-BIOPTERIN TRANSPORTER 1, CHLOROPLASTIC"/>
    <property type="match status" value="1"/>
</dbReference>
<feature type="transmembrane region" description="Helical" evidence="8">
    <location>
        <begin position="496"/>
        <end position="517"/>
    </location>
</feature>
<dbReference type="SUPFAM" id="SSF103473">
    <property type="entry name" value="MFS general substrate transporter"/>
    <property type="match status" value="1"/>
</dbReference>
<feature type="transmembrane region" description="Helical" evidence="8">
    <location>
        <begin position="242"/>
        <end position="263"/>
    </location>
</feature>
<feature type="transmembrane region" description="Helical" evidence="8">
    <location>
        <begin position="401"/>
        <end position="420"/>
    </location>
</feature>
<organism evidence="9 10">
    <name type="scientific">Novymonas esmeraldas</name>
    <dbReference type="NCBI Taxonomy" id="1808958"/>
    <lineage>
        <taxon>Eukaryota</taxon>
        <taxon>Discoba</taxon>
        <taxon>Euglenozoa</taxon>
        <taxon>Kinetoplastea</taxon>
        <taxon>Metakinetoplastina</taxon>
        <taxon>Trypanosomatida</taxon>
        <taxon>Trypanosomatidae</taxon>
        <taxon>Novymonas</taxon>
    </lineage>
</organism>
<dbReference type="NCBIfam" id="TIGR00788">
    <property type="entry name" value="fbt"/>
    <property type="match status" value="1"/>
</dbReference>
<evidence type="ECO:0000256" key="7">
    <source>
        <dbReference type="SAM" id="MobiDB-lite"/>
    </source>
</evidence>
<dbReference type="InterPro" id="IPR004324">
    <property type="entry name" value="FBT"/>
</dbReference>
<feature type="transmembrane region" description="Helical" evidence="8">
    <location>
        <begin position="211"/>
        <end position="230"/>
    </location>
</feature>
<accession>A0AAW0EZQ6</accession>
<evidence type="ECO:0000256" key="5">
    <source>
        <dbReference type="ARBA" id="ARBA00022989"/>
    </source>
</evidence>
<dbReference type="InterPro" id="IPR039309">
    <property type="entry name" value="BT1"/>
</dbReference>
<keyword evidence="10" id="KW-1185">Reference proteome</keyword>
<keyword evidence="5 8" id="KW-1133">Transmembrane helix</keyword>
<evidence type="ECO:0000256" key="3">
    <source>
        <dbReference type="ARBA" id="ARBA00022448"/>
    </source>
</evidence>
<dbReference type="EMBL" id="JAECZO010000331">
    <property type="protein sequence ID" value="KAK7199380.1"/>
    <property type="molecule type" value="Genomic_DNA"/>
</dbReference>
<feature type="transmembrane region" description="Helical" evidence="8">
    <location>
        <begin position="567"/>
        <end position="590"/>
    </location>
</feature>
<feature type="transmembrane region" description="Helical" evidence="8">
    <location>
        <begin position="537"/>
        <end position="555"/>
    </location>
</feature>
<protein>
    <submittedName>
        <fullName evidence="9">Pteridine transporter</fullName>
    </submittedName>
</protein>
<feature type="transmembrane region" description="Helical" evidence="8">
    <location>
        <begin position="172"/>
        <end position="190"/>
    </location>
</feature>
<gene>
    <name evidence="9" type="ORF">NESM_000911500</name>
</gene>
<evidence type="ECO:0000256" key="6">
    <source>
        <dbReference type="ARBA" id="ARBA00023136"/>
    </source>
</evidence>
<feature type="transmembrane region" description="Helical" evidence="8">
    <location>
        <begin position="465"/>
        <end position="489"/>
    </location>
</feature>
<comment type="caution">
    <text evidence="9">The sequence shown here is derived from an EMBL/GenBank/DDBJ whole genome shotgun (WGS) entry which is preliminary data.</text>
</comment>
<keyword evidence="6 8" id="KW-0472">Membrane</keyword>